<accession>A0ABV6K119</accession>
<dbReference type="Proteomes" id="UP001589865">
    <property type="component" value="Unassembled WGS sequence"/>
</dbReference>
<dbReference type="PROSITE" id="PS51176">
    <property type="entry name" value="PDH_ADH"/>
    <property type="match status" value="1"/>
</dbReference>
<dbReference type="InterPro" id="IPR036291">
    <property type="entry name" value="NAD(P)-bd_dom_sf"/>
</dbReference>
<evidence type="ECO:0000256" key="1">
    <source>
        <dbReference type="ARBA" id="ARBA00023002"/>
    </source>
</evidence>
<dbReference type="RefSeq" id="WP_377046018.1">
    <property type="nucleotide sequence ID" value="NZ_JBHLUN010000014.1"/>
</dbReference>
<dbReference type="InterPro" id="IPR008927">
    <property type="entry name" value="6-PGluconate_DH-like_C_sf"/>
</dbReference>
<evidence type="ECO:0000313" key="3">
    <source>
        <dbReference type="EMBL" id="MFC0410266.1"/>
    </source>
</evidence>
<keyword evidence="1" id="KW-0560">Oxidoreductase</keyword>
<dbReference type="SUPFAM" id="SSF51735">
    <property type="entry name" value="NAD(P)-binding Rossmann-fold domains"/>
    <property type="match status" value="1"/>
</dbReference>
<comment type="caution">
    <text evidence="3">The sequence shown here is derived from an EMBL/GenBank/DDBJ whole genome shotgun (WGS) entry which is preliminary data.</text>
</comment>
<keyword evidence="4" id="KW-1185">Reference proteome</keyword>
<dbReference type="InterPro" id="IPR046826">
    <property type="entry name" value="PDH_N"/>
</dbReference>
<gene>
    <name evidence="3" type="ORF">ACFFGY_18590</name>
</gene>
<dbReference type="PANTHER" id="PTHR21363:SF0">
    <property type="entry name" value="PREPHENATE DEHYDROGENASE [NADP(+)]"/>
    <property type="match status" value="1"/>
</dbReference>
<sequence length="266" mass="28861">MTFPSSLHALPPTVGLIGFGAFGRLIARYLQPHAPLLAFDPLLPQAGERDGVRLATLAGAAACPVVILAMPVERLREVLESIRPHLRPGSLVVDVGSVKQRPAALLRELLPLGVEAVGTHPLFGPQSAAGGIRGLSVAVCPVRGTRPARRLAALLRSRLGLRPFLSTPEAHDREAAVVQGLTHLIAKVLVRMEPFPTRLSTRSFELMMQAVEMVRHDAQEVFLAIERDNPHAREVRNRFLDLVAALGRELDNHAEPARRVTLPQSA</sequence>
<protein>
    <submittedName>
        <fullName evidence="3">Prephenate dehydrogenase/arogenate dehydrogenase family protein</fullName>
    </submittedName>
</protein>
<evidence type="ECO:0000259" key="2">
    <source>
        <dbReference type="PROSITE" id="PS51176"/>
    </source>
</evidence>
<feature type="domain" description="Prephenate/arogenate dehydrogenase" evidence="2">
    <location>
        <begin position="12"/>
        <end position="266"/>
    </location>
</feature>
<dbReference type="Gene3D" id="1.10.3660.10">
    <property type="entry name" value="6-phosphogluconate dehydrogenase C-terminal like domain"/>
    <property type="match status" value="1"/>
</dbReference>
<proteinExistence type="predicted"/>
<dbReference type="Pfam" id="PF02153">
    <property type="entry name" value="PDH_N"/>
    <property type="match status" value="1"/>
</dbReference>
<dbReference type="EMBL" id="JBHLUN010000014">
    <property type="protein sequence ID" value="MFC0410266.1"/>
    <property type="molecule type" value="Genomic_DNA"/>
</dbReference>
<dbReference type="InterPro" id="IPR050812">
    <property type="entry name" value="Preph/Arog_dehydrog"/>
</dbReference>
<dbReference type="Gene3D" id="3.40.50.720">
    <property type="entry name" value="NAD(P)-binding Rossmann-like Domain"/>
    <property type="match status" value="1"/>
</dbReference>
<evidence type="ECO:0000313" key="4">
    <source>
        <dbReference type="Proteomes" id="UP001589865"/>
    </source>
</evidence>
<dbReference type="SUPFAM" id="SSF48179">
    <property type="entry name" value="6-phosphogluconate dehydrogenase C-terminal domain-like"/>
    <property type="match status" value="1"/>
</dbReference>
<dbReference type="InterPro" id="IPR003099">
    <property type="entry name" value="Prephen_DH"/>
</dbReference>
<name>A0ABV6K119_9PROT</name>
<dbReference type="PANTHER" id="PTHR21363">
    <property type="entry name" value="PREPHENATE DEHYDROGENASE"/>
    <property type="match status" value="1"/>
</dbReference>
<reference evidence="3 4" key="1">
    <citation type="submission" date="2024-09" db="EMBL/GenBank/DDBJ databases">
        <authorList>
            <person name="Sun Q."/>
            <person name="Mori K."/>
        </authorList>
    </citation>
    <scope>NUCLEOTIDE SEQUENCE [LARGE SCALE GENOMIC DNA]</scope>
    <source>
        <strain evidence="3 4">TBRC 5777</strain>
    </source>
</reference>
<organism evidence="3 4">
    <name type="scientific">Roseomonas elaeocarpi</name>
    <dbReference type="NCBI Taxonomy" id="907779"/>
    <lineage>
        <taxon>Bacteria</taxon>
        <taxon>Pseudomonadati</taxon>
        <taxon>Pseudomonadota</taxon>
        <taxon>Alphaproteobacteria</taxon>
        <taxon>Acetobacterales</taxon>
        <taxon>Roseomonadaceae</taxon>
        <taxon>Roseomonas</taxon>
    </lineage>
</organism>